<dbReference type="InterPro" id="IPR036759">
    <property type="entry name" value="TPK_catalytic_sf"/>
</dbReference>
<dbReference type="InterPro" id="IPR006282">
    <property type="entry name" value="Thi_PPkinase"/>
</dbReference>
<dbReference type="EMBL" id="CP000708">
    <property type="protein sequence ID" value="ABQ61492.1"/>
    <property type="molecule type" value="Genomic_DNA"/>
</dbReference>
<evidence type="ECO:0000256" key="3">
    <source>
        <dbReference type="ARBA" id="ARBA00022777"/>
    </source>
</evidence>
<proteinExistence type="predicted"/>
<dbReference type="InterPro" id="IPR007371">
    <property type="entry name" value="TPK_catalytic"/>
</dbReference>
<dbReference type="SUPFAM" id="SSF63862">
    <property type="entry name" value="Thiamin pyrophosphokinase, substrate-binding domain"/>
    <property type="match status" value="1"/>
</dbReference>
<dbReference type="EC" id="2.7.6.2" evidence="5"/>
<dbReference type="GO" id="GO:0005524">
    <property type="term" value="F:ATP binding"/>
    <property type="evidence" value="ECO:0007669"/>
    <property type="project" value="UniProtKB-KW"/>
</dbReference>
<dbReference type="Pfam" id="PF04265">
    <property type="entry name" value="TPK_B1_binding"/>
    <property type="match status" value="1"/>
</dbReference>
<dbReference type="GO" id="GO:0030975">
    <property type="term" value="F:thiamine binding"/>
    <property type="evidence" value="ECO:0007669"/>
    <property type="project" value="InterPro"/>
</dbReference>
<dbReference type="AlphaFoldDB" id="A0A0H3ASS5"/>
<accession>A0A0H3ASS5</accession>
<keyword evidence="4" id="KW-0067">ATP-binding</keyword>
<dbReference type="GO" id="GO:0016301">
    <property type="term" value="F:kinase activity"/>
    <property type="evidence" value="ECO:0007669"/>
    <property type="project" value="UniProtKB-KW"/>
</dbReference>
<name>A0A0H3ASS5_BRUO2</name>
<dbReference type="SMART" id="SM00983">
    <property type="entry name" value="TPK_B1_binding"/>
    <property type="match status" value="1"/>
</dbReference>
<dbReference type="SUPFAM" id="SSF63999">
    <property type="entry name" value="Thiamin pyrophosphokinase, catalytic domain"/>
    <property type="match status" value="1"/>
</dbReference>
<feature type="domain" description="Thiamin pyrophosphokinase thiamin-binding" evidence="6">
    <location>
        <begin position="219"/>
        <end position="282"/>
    </location>
</feature>
<reference evidence="8" key="1">
    <citation type="journal article" date="2009" name="PLoS ONE">
        <title>Genome degradation in Brucella ovis corresponds with narrowing of its host range and tissue tropism.</title>
        <authorList>
            <person name="Tsolis R.M."/>
            <person name="Seshadri R."/>
            <person name="Santos R.L."/>
            <person name="Sangari F.J."/>
            <person name="Lobo J.M."/>
            <person name="de Jong M.F."/>
            <person name="Ren Q."/>
            <person name="Myers G."/>
            <person name="Brinkac L.M."/>
            <person name="Nelson W.C."/>
            <person name="Deboy R.T."/>
            <person name="Angiuoli S."/>
            <person name="Khouri H."/>
            <person name="Dimitrov G."/>
            <person name="Robinson J.R."/>
            <person name="Mulligan S."/>
            <person name="Walker R.L."/>
            <person name="Elzer P.E."/>
            <person name="Hassan K.A."/>
            <person name="Paulsen I.T."/>
        </authorList>
    </citation>
    <scope>NUCLEOTIDE SEQUENCE [LARGE SCALE GENOMIC DNA]</scope>
    <source>
        <strain evidence="8">ATCC 25840 / 63/290 / NCTC 10512</strain>
    </source>
</reference>
<evidence type="ECO:0000256" key="4">
    <source>
        <dbReference type="ARBA" id="ARBA00022840"/>
    </source>
</evidence>
<keyword evidence="8" id="KW-1185">Reference proteome</keyword>
<dbReference type="CDD" id="cd07995">
    <property type="entry name" value="TPK"/>
    <property type="match status" value="1"/>
</dbReference>
<evidence type="ECO:0000259" key="6">
    <source>
        <dbReference type="SMART" id="SM00983"/>
    </source>
</evidence>
<dbReference type="InterPro" id="IPR036371">
    <property type="entry name" value="TPK_B1-bd_sf"/>
</dbReference>
<keyword evidence="3" id="KW-0418">Kinase</keyword>
<evidence type="ECO:0000313" key="8">
    <source>
        <dbReference type="Proteomes" id="UP000006383"/>
    </source>
</evidence>
<evidence type="ECO:0000256" key="2">
    <source>
        <dbReference type="ARBA" id="ARBA00022741"/>
    </source>
</evidence>
<dbReference type="GO" id="GO:0004788">
    <property type="term" value="F:thiamine diphosphokinase activity"/>
    <property type="evidence" value="ECO:0007669"/>
    <property type="project" value="UniProtKB-UniRule"/>
</dbReference>
<dbReference type="Gene3D" id="3.40.50.10240">
    <property type="entry name" value="Thiamin pyrophosphokinase, catalytic domain"/>
    <property type="match status" value="1"/>
</dbReference>
<evidence type="ECO:0000256" key="5">
    <source>
        <dbReference type="NCBIfam" id="TIGR01378"/>
    </source>
</evidence>
<dbReference type="GO" id="GO:0009229">
    <property type="term" value="P:thiamine diphosphate biosynthetic process"/>
    <property type="evidence" value="ECO:0007669"/>
    <property type="project" value="InterPro"/>
</dbReference>
<organism evidence="7 8">
    <name type="scientific">Brucella ovis (strain ATCC 25840 / 63/290 / NCTC 10512)</name>
    <dbReference type="NCBI Taxonomy" id="444178"/>
    <lineage>
        <taxon>Bacteria</taxon>
        <taxon>Pseudomonadati</taxon>
        <taxon>Pseudomonadota</taxon>
        <taxon>Alphaproteobacteria</taxon>
        <taxon>Hyphomicrobiales</taxon>
        <taxon>Brucellaceae</taxon>
        <taxon>Brucella/Ochrobactrum group</taxon>
        <taxon>Brucella</taxon>
    </lineage>
</organism>
<dbReference type="NCBIfam" id="TIGR01378">
    <property type="entry name" value="thi_PPkinase"/>
    <property type="match status" value="1"/>
</dbReference>
<keyword evidence="2" id="KW-0547">Nucleotide-binding</keyword>
<dbReference type="InterPro" id="IPR053149">
    <property type="entry name" value="TPK"/>
</dbReference>
<dbReference type="GO" id="GO:0006772">
    <property type="term" value="P:thiamine metabolic process"/>
    <property type="evidence" value="ECO:0007669"/>
    <property type="project" value="UniProtKB-UniRule"/>
</dbReference>
<dbReference type="Pfam" id="PF04263">
    <property type="entry name" value="TPK_catalytic"/>
    <property type="match status" value="1"/>
</dbReference>
<dbReference type="InterPro" id="IPR007373">
    <property type="entry name" value="Thiamin_PyroPKinase_B1-bd"/>
</dbReference>
<dbReference type="PANTHER" id="PTHR41299:SF1">
    <property type="entry name" value="THIAMINE PYROPHOSPHOKINASE"/>
    <property type="match status" value="1"/>
</dbReference>
<dbReference type="PANTHER" id="PTHR41299">
    <property type="entry name" value="THIAMINE PYROPHOSPHOKINASE"/>
    <property type="match status" value="1"/>
</dbReference>
<dbReference type="Proteomes" id="UP000006383">
    <property type="component" value="Chromosome I"/>
</dbReference>
<sequence>MQTGSGSAGWPGSFQVFPDAKPFHAFAGNALFGLSAIPKSRWHPVRATATIIRVCGKGKGSHQAWRGLPAGICPCYERFMSTFVILLGGDLVVTDRLKRQIAGARILAADSGISHAAALGVEPELWLGDFDSASAELQAQYAHLPQKRFPSAKDMTDGELAFEEAYARGATRVILCGAFGGQRTDHTLQHLTMATAQAARGREILLSSGAEEAWPLPPGDYIYDFPDGTPFSVINFSTVEGLSIKNAKWPLDNVTLPFGSSWTVSNVVCGTLRVTVRSGLAILIANLGMIASPDQGR</sequence>
<gene>
    <name evidence="7" type="ordered locus">BOV_1694</name>
</gene>
<evidence type="ECO:0000313" key="7">
    <source>
        <dbReference type="EMBL" id="ABQ61492.1"/>
    </source>
</evidence>
<dbReference type="KEGG" id="bov:BOV_1694"/>
<protein>
    <recommendedName>
        <fullName evidence="5">Thiamine diphosphokinase</fullName>
        <ecNumber evidence="5">2.7.6.2</ecNumber>
    </recommendedName>
</protein>
<keyword evidence="1" id="KW-0808">Transferase</keyword>
<evidence type="ECO:0000256" key="1">
    <source>
        <dbReference type="ARBA" id="ARBA00022679"/>
    </source>
</evidence>
<dbReference type="HOGENOM" id="CLU_044237_1_1_5"/>